<organism evidence="2 3">
    <name type="scientific">Meganyctiphanes norvegica</name>
    <name type="common">Northern krill</name>
    <name type="synonym">Thysanopoda norvegica</name>
    <dbReference type="NCBI Taxonomy" id="48144"/>
    <lineage>
        <taxon>Eukaryota</taxon>
        <taxon>Metazoa</taxon>
        <taxon>Ecdysozoa</taxon>
        <taxon>Arthropoda</taxon>
        <taxon>Crustacea</taxon>
        <taxon>Multicrustacea</taxon>
        <taxon>Malacostraca</taxon>
        <taxon>Eumalacostraca</taxon>
        <taxon>Eucarida</taxon>
        <taxon>Euphausiacea</taxon>
        <taxon>Euphausiidae</taxon>
        <taxon>Meganyctiphanes</taxon>
    </lineage>
</organism>
<dbReference type="Gene3D" id="2.40.128.20">
    <property type="match status" value="1"/>
</dbReference>
<feature type="signal peptide" evidence="1">
    <location>
        <begin position="1"/>
        <end position="35"/>
    </location>
</feature>
<evidence type="ECO:0000256" key="1">
    <source>
        <dbReference type="SAM" id="SignalP"/>
    </source>
</evidence>
<dbReference type="EMBL" id="CAXKWB010037878">
    <property type="protein sequence ID" value="CAL4150799.1"/>
    <property type="molecule type" value="Genomic_DNA"/>
</dbReference>
<accession>A0AAV2RXG1</accession>
<gene>
    <name evidence="2" type="ORF">MNOR_LOCUS30620</name>
</gene>
<reference evidence="2 3" key="1">
    <citation type="submission" date="2024-05" db="EMBL/GenBank/DDBJ databases">
        <authorList>
            <person name="Wallberg A."/>
        </authorList>
    </citation>
    <scope>NUCLEOTIDE SEQUENCE [LARGE SCALE GENOMIC DNA]</scope>
</reference>
<protein>
    <submittedName>
        <fullName evidence="2">Uncharacterized protein</fullName>
    </submittedName>
</protein>
<name>A0AAV2RXG1_MEGNR</name>
<dbReference type="AlphaFoldDB" id="A0AAV2RXG1"/>
<dbReference type="Proteomes" id="UP001497623">
    <property type="component" value="Unassembled WGS sequence"/>
</dbReference>
<dbReference type="InterPro" id="IPR012674">
    <property type="entry name" value="Calycin"/>
</dbReference>
<comment type="caution">
    <text evidence="2">The sequence shown here is derived from an EMBL/GenBank/DDBJ whole genome shotgun (WGS) entry which is preliminary data.</text>
</comment>
<evidence type="ECO:0000313" key="2">
    <source>
        <dbReference type="EMBL" id="CAL4150799.1"/>
    </source>
</evidence>
<sequence>SITGRPGQLLPETKMLSPPLSRALLLLVLVASTSSHSVSMGRCNAVEPLEGFMPEKVTKIYGATNDHVFESYYYKSLSEVPLITTLENRYYYVHVINFDIAGSATYNIVDTDYENYILIVECQKLLLISRTNVIIASRNTTLSSKTINMLKRKVDNIGLDSLDFHSMEHDNCLPPGTSSDIDFGLGNILGDEIKKNVFSMLAGAVI</sequence>
<feature type="non-terminal residue" evidence="2">
    <location>
        <position position="1"/>
    </location>
</feature>
<dbReference type="SUPFAM" id="SSF50814">
    <property type="entry name" value="Lipocalins"/>
    <property type="match status" value="1"/>
</dbReference>
<evidence type="ECO:0000313" key="3">
    <source>
        <dbReference type="Proteomes" id="UP001497623"/>
    </source>
</evidence>
<proteinExistence type="predicted"/>
<keyword evidence="1" id="KW-0732">Signal</keyword>
<feature type="non-terminal residue" evidence="2">
    <location>
        <position position="206"/>
    </location>
</feature>
<feature type="chain" id="PRO_5043954527" evidence="1">
    <location>
        <begin position="36"/>
        <end position="206"/>
    </location>
</feature>
<keyword evidence="3" id="KW-1185">Reference proteome</keyword>